<feature type="domain" description="AMP-binding enzyme C-terminal" evidence="2">
    <location>
        <begin position="439"/>
        <end position="517"/>
    </location>
</feature>
<dbReference type="RefSeq" id="WP_341409962.1">
    <property type="nucleotide sequence ID" value="NZ_JBBUTH010000004.1"/>
</dbReference>
<dbReference type="InterPro" id="IPR020845">
    <property type="entry name" value="AMP-binding_CS"/>
</dbReference>
<protein>
    <submittedName>
        <fullName evidence="3">AMP-binding protein</fullName>
    </submittedName>
</protein>
<feature type="domain" description="AMP-dependent synthetase/ligase" evidence="1">
    <location>
        <begin position="25"/>
        <end position="388"/>
    </location>
</feature>
<dbReference type="InterPro" id="IPR000873">
    <property type="entry name" value="AMP-dep_synth/lig_dom"/>
</dbReference>
<evidence type="ECO:0000313" key="3">
    <source>
        <dbReference type="EMBL" id="MEK8050278.1"/>
    </source>
</evidence>
<gene>
    <name evidence="3" type="ORF">AACH10_08505</name>
</gene>
<reference evidence="3 4" key="1">
    <citation type="submission" date="2024-04" db="EMBL/GenBank/DDBJ databases">
        <title>Novel species of the genus Ideonella isolated from streams.</title>
        <authorList>
            <person name="Lu H."/>
        </authorList>
    </citation>
    <scope>NUCLEOTIDE SEQUENCE [LARGE SCALE GENOMIC DNA]</scope>
    <source>
        <strain evidence="3 4">DXS22W</strain>
    </source>
</reference>
<proteinExistence type="predicted"/>
<comment type="caution">
    <text evidence="3">The sequence shown here is derived from an EMBL/GenBank/DDBJ whole genome shotgun (WGS) entry which is preliminary data.</text>
</comment>
<dbReference type="Pfam" id="PF13193">
    <property type="entry name" value="AMP-binding_C"/>
    <property type="match status" value="1"/>
</dbReference>
<dbReference type="PANTHER" id="PTHR43767:SF7">
    <property type="entry name" value="MEDIUM_LONG-CHAIN-FATTY-ACID--COA LIGASE FADD8"/>
    <property type="match status" value="1"/>
</dbReference>
<dbReference type="Gene3D" id="3.30.300.30">
    <property type="match status" value="1"/>
</dbReference>
<sequence>MKPALVGIPPEVAIQTGPTVSALLQRALNRYADRTAFVWDGGQISYRGLSELIGRMQTVYSGAALPHATRVALLAGNRMEAWCAGAAAQASGMCTTWLHQLGSLDDHLFQLQDFEAEVLVVDAQAFGERAAALVAGCPQLQQVYTLGDPAGLDRGSDLAAAAHRVGHGSMRDISLANDIATINYTGGTTGRSKGAVRDQAGCAAMLLDVLTDFELPACPHYLAAAPITHVAGTLVQPTLMRGGTVRLMKGFHPGQLLDIVQRERINLALLVPTMIYVLLDQPELDRTDLSSLESLIYGASPMSPTRLMEGLERIGPKFAQLYGQTEGYPITFLKRADHDPKRPELFASCGNATTHSTVALLDDHDNAVAPGDVGELCVRGPQVMKHYLNQPELSAATLRNGWLHTGDMARATPEGHYFIVDRKKDMIVSGGFNVYPRDVEDVISSHPAVAMVAVIGVPDSKWGEAVTAVVQRRPGVTVPDTELAAQLTELVRQKKGSVQVPKQIDFVAELPRTAVGKIDKKVLRAPYWAGQARHVN</sequence>
<evidence type="ECO:0000313" key="4">
    <source>
        <dbReference type="Proteomes" id="UP001365405"/>
    </source>
</evidence>
<dbReference type="Gene3D" id="3.40.50.12780">
    <property type="entry name" value="N-terminal domain of ligase-like"/>
    <property type="match status" value="1"/>
</dbReference>
<evidence type="ECO:0000259" key="2">
    <source>
        <dbReference type="Pfam" id="PF13193"/>
    </source>
</evidence>
<accession>A0ABU9CEI0</accession>
<dbReference type="Pfam" id="PF00501">
    <property type="entry name" value="AMP-binding"/>
    <property type="match status" value="1"/>
</dbReference>
<dbReference type="InterPro" id="IPR050237">
    <property type="entry name" value="ATP-dep_AMP-bd_enzyme"/>
</dbReference>
<dbReference type="InterPro" id="IPR045851">
    <property type="entry name" value="AMP-bd_C_sf"/>
</dbReference>
<dbReference type="InterPro" id="IPR025110">
    <property type="entry name" value="AMP-bd_C"/>
</dbReference>
<dbReference type="EMBL" id="JBBUTH010000004">
    <property type="protein sequence ID" value="MEK8050278.1"/>
    <property type="molecule type" value="Genomic_DNA"/>
</dbReference>
<organism evidence="3 4">
    <name type="scientific">Pseudaquabacterium inlustre</name>
    <dbReference type="NCBI Taxonomy" id="2984192"/>
    <lineage>
        <taxon>Bacteria</taxon>
        <taxon>Pseudomonadati</taxon>
        <taxon>Pseudomonadota</taxon>
        <taxon>Betaproteobacteria</taxon>
        <taxon>Burkholderiales</taxon>
        <taxon>Sphaerotilaceae</taxon>
        <taxon>Pseudaquabacterium</taxon>
    </lineage>
</organism>
<keyword evidence="4" id="KW-1185">Reference proteome</keyword>
<evidence type="ECO:0000259" key="1">
    <source>
        <dbReference type="Pfam" id="PF00501"/>
    </source>
</evidence>
<name>A0ABU9CEI0_9BURK</name>
<dbReference type="InterPro" id="IPR042099">
    <property type="entry name" value="ANL_N_sf"/>
</dbReference>
<dbReference type="Proteomes" id="UP001365405">
    <property type="component" value="Unassembled WGS sequence"/>
</dbReference>
<dbReference type="PANTHER" id="PTHR43767">
    <property type="entry name" value="LONG-CHAIN-FATTY-ACID--COA LIGASE"/>
    <property type="match status" value="1"/>
</dbReference>
<dbReference type="PROSITE" id="PS00455">
    <property type="entry name" value="AMP_BINDING"/>
    <property type="match status" value="1"/>
</dbReference>
<dbReference type="SUPFAM" id="SSF56801">
    <property type="entry name" value="Acetyl-CoA synthetase-like"/>
    <property type="match status" value="1"/>
</dbReference>